<feature type="compositionally biased region" description="Polar residues" evidence="1">
    <location>
        <begin position="1"/>
        <end position="24"/>
    </location>
</feature>
<feature type="region of interest" description="Disordered" evidence="1">
    <location>
        <begin position="96"/>
        <end position="118"/>
    </location>
</feature>
<reference evidence="2 3" key="1">
    <citation type="submission" date="2018-09" db="EMBL/GenBank/DDBJ databases">
        <title>A high-quality reference genome of wild soybean provides a powerful tool to mine soybean genomes.</title>
        <authorList>
            <person name="Xie M."/>
            <person name="Chung C.Y.L."/>
            <person name="Li M.-W."/>
            <person name="Wong F.-L."/>
            <person name="Chan T.-F."/>
            <person name="Lam H.-M."/>
        </authorList>
    </citation>
    <scope>NUCLEOTIDE SEQUENCE [LARGE SCALE GENOMIC DNA]</scope>
    <source>
        <strain evidence="3">cv. W05</strain>
        <tissue evidence="2">Hypocotyl of etiolated seedlings</tissue>
    </source>
</reference>
<name>A0A445LD69_GLYSO</name>
<dbReference type="AlphaFoldDB" id="A0A445LD69"/>
<comment type="caution">
    <text evidence="2">The sequence shown here is derived from an EMBL/GenBank/DDBJ whole genome shotgun (WGS) entry which is preliminary data.</text>
</comment>
<dbReference type="PANTHER" id="PTHR36746">
    <property type="entry name" value="BNAC04G51760D PROTEIN"/>
    <property type="match status" value="1"/>
</dbReference>
<evidence type="ECO:0000256" key="1">
    <source>
        <dbReference type="SAM" id="MobiDB-lite"/>
    </source>
</evidence>
<keyword evidence="3" id="KW-1185">Reference proteome</keyword>
<dbReference type="Proteomes" id="UP000289340">
    <property type="component" value="Chromosome 3"/>
</dbReference>
<organism evidence="2 3">
    <name type="scientific">Glycine soja</name>
    <name type="common">Wild soybean</name>
    <dbReference type="NCBI Taxonomy" id="3848"/>
    <lineage>
        <taxon>Eukaryota</taxon>
        <taxon>Viridiplantae</taxon>
        <taxon>Streptophyta</taxon>
        <taxon>Embryophyta</taxon>
        <taxon>Tracheophyta</taxon>
        <taxon>Spermatophyta</taxon>
        <taxon>Magnoliopsida</taxon>
        <taxon>eudicotyledons</taxon>
        <taxon>Gunneridae</taxon>
        <taxon>Pentapetalae</taxon>
        <taxon>rosids</taxon>
        <taxon>fabids</taxon>
        <taxon>Fabales</taxon>
        <taxon>Fabaceae</taxon>
        <taxon>Papilionoideae</taxon>
        <taxon>50 kb inversion clade</taxon>
        <taxon>NPAAA clade</taxon>
        <taxon>indigoferoid/millettioid clade</taxon>
        <taxon>Phaseoleae</taxon>
        <taxon>Glycine</taxon>
        <taxon>Glycine subgen. Soja</taxon>
    </lineage>
</organism>
<feature type="region of interest" description="Disordered" evidence="1">
    <location>
        <begin position="1"/>
        <end position="31"/>
    </location>
</feature>
<protein>
    <submittedName>
        <fullName evidence="2">Uncharacterized protein</fullName>
    </submittedName>
</protein>
<sequence>MGNTTSSSNSKVHGQVTRVASTEPSYDPMMGMPVAKFRDEYIGKSKAETRGTLKGQHGTGVYSGNTALDNDETFNSFIRHAKYKIKTVSHIDGEQSNVASSSLPDDEANAKDSRQNDQFSTFIQSAKKKLRATSSMRKNGAGIPRNGHAEPEWNEGSYLYLYYFTSTMNGGDYLYPKTLNHSLLFCPFTSPFLVPTRALSWRPLSPRSCASTSTISGWHRCASALVRGLRSGTVVAHGAIRVHEPFLHVQASTMEGFLDFCECDIESSDVVFLLAKPSSLTCT</sequence>
<accession>A0A445LD69</accession>
<gene>
    <name evidence="2" type="ORF">D0Y65_007222</name>
</gene>
<proteinExistence type="predicted"/>
<dbReference type="PANTHER" id="PTHR36746:SF3">
    <property type="entry name" value="DUF4005 DOMAIN-CONTAINING PROTEIN"/>
    <property type="match status" value="1"/>
</dbReference>
<evidence type="ECO:0000313" key="2">
    <source>
        <dbReference type="EMBL" id="RZC20774.1"/>
    </source>
</evidence>
<evidence type="ECO:0000313" key="3">
    <source>
        <dbReference type="Proteomes" id="UP000289340"/>
    </source>
</evidence>
<dbReference type="EMBL" id="QZWG01000003">
    <property type="protein sequence ID" value="RZC20774.1"/>
    <property type="molecule type" value="Genomic_DNA"/>
</dbReference>